<dbReference type="InterPro" id="IPR050882">
    <property type="entry name" value="Prepilin_peptidase/N-MTase"/>
</dbReference>
<feature type="domain" description="Prepilin type IV endopeptidase peptidase" evidence="3">
    <location>
        <begin position="5"/>
        <end position="107"/>
    </location>
</feature>
<dbReference type="RefSeq" id="WP_007088068.1">
    <property type="nucleotide sequence ID" value="NZ_AJLS01000184.1"/>
</dbReference>
<evidence type="ECO:0000313" key="5">
    <source>
        <dbReference type="Proteomes" id="UP000006316"/>
    </source>
</evidence>
<dbReference type="PATRIC" id="fig|1117379.3.peg.5263"/>
<dbReference type="GO" id="GO:0004190">
    <property type="term" value="F:aspartic-type endopeptidase activity"/>
    <property type="evidence" value="ECO:0007669"/>
    <property type="project" value="InterPro"/>
</dbReference>
<evidence type="ECO:0000256" key="2">
    <source>
        <dbReference type="SAM" id="Phobius"/>
    </source>
</evidence>
<dbReference type="Gene3D" id="1.20.120.1220">
    <property type="match status" value="1"/>
</dbReference>
<evidence type="ECO:0000256" key="1">
    <source>
        <dbReference type="ARBA" id="ARBA00005801"/>
    </source>
</evidence>
<accession>K6CQN2</accession>
<keyword evidence="2" id="KW-0472">Membrane</keyword>
<dbReference type="GO" id="GO:0006465">
    <property type="term" value="P:signal peptide processing"/>
    <property type="evidence" value="ECO:0007669"/>
    <property type="project" value="TreeGrafter"/>
</dbReference>
<gene>
    <name evidence="4" type="ORF">BABA_25406</name>
</gene>
<protein>
    <submittedName>
        <fullName evidence="4">Peptidase A24A prepilin type IV</fullName>
    </submittedName>
</protein>
<comment type="caution">
    <text evidence="4">The sequence shown here is derived from an EMBL/GenBank/DDBJ whole genome shotgun (WGS) entry which is preliminary data.</text>
</comment>
<dbReference type="AlphaFoldDB" id="K6CQN2"/>
<feature type="transmembrane region" description="Helical" evidence="2">
    <location>
        <begin position="56"/>
        <end position="74"/>
    </location>
</feature>
<proteinExistence type="inferred from homology"/>
<dbReference type="PANTHER" id="PTHR30487">
    <property type="entry name" value="TYPE 4 PREPILIN-LIKE PROTEINS LEADER PEPTIDE-PROCESSING ENZYME"/>
    <property type="match status" value="1"/>
</dbReference>
<keyword evidence="5" id="KW-1185">Reference proteome</keyword>
<dbReference type="InterPro" id="IPR000045">
    <property type="entry name" value="Prepilin_IV_endopep_pep"/>
</dbReference>
<sequence>MEKVILVIVLFICLFTDIRSRKILNIVTLPAIVFGLFFYLSTTGFEGFLFSGKGFLVGLGLLIIPYILGGMGAGDVKLMAAIGALMGTGFVFYAFIYTALFGGVIGLLLIIKQRGIVNLMKSSIFTLVFFRSNLGSIIIEKDKQSSISFPYGIAIVLGTFCTLIWGGF</sequence>
<feature type="transmembrane region" description="Helical" evidence="2">
    <location>
        <begin position="149"/>
        <end position="167"/>
    </location>
</feature>
<comment type="similarity">
    <text evidence="1">Belongs to the peptidase A24 family.</text>
</comment>
<feature type="transmembrane region" description="Helical" evidence="2">
    <location>
        <begin position="80"/>
        <end position="111"/>
    </location>
</feature>
<name>K6CQN2_9BACI</name>
<dbReference type="eggNOG" id="COG4960">
    <property type="taxonomic scope" value="Bacteria"/>
</dbReference>
<dbReference type="OrthoDB" id="5508079at2"/>
<evidence type="ECO:0000313" key="4">
    <source>
        <dbReference type="EMBL" id="EKN62547.1"/>
    </source>
</evidence>
<dbReference type="PANTHER" id="PTHR30487:SF0">
    <property type="entry name" value="PREPILIN LEADER PEPTIDASE_N-METHYLTRANSFERASE-RELATED"/>
    <property type="match status" value="1"/>
</dbReference>
<dbReference type="GO" id="GO:0005886">
    <property type="term" value="C:plasma membrane"/>
    <property type="evidence" value="ECO:0007669"/>
    <property type="project" value="TreeGrafter"/>
</dbReference>
<dbReference type="EMBL" id="AJLS01000184">
    <property type="protein sequence ID" value="EKN62547.1"/>
    <property type="molecule type" value="Genomic_DNA"/>
</dbReference>
<evidence type="ECO:0000259" key="3">
    <source>
        <dbReference type="Pfam" id="PF01478"/>
    </source>
</evidence>
<organism evidence="4 5">
    <name type="scientific">Neobacillus bataviensis LMG 21833</name>
    <dbReference type="NCBI Taxonomy" id="1117379"/>
    <lineage>
        <taxon>Bacteria</taxon>
        <taxon>Bacillati</taxon>
        <taxon>Bacillota</taxon>
        <taxon>Bacilli</taxon>
        <taxon>Bacillales</taxon>
        <taxon>Bacillaceae</taxon>
        <taxon>Neobacillus</taxon>
    </lineage>
</organism>
<dbReference type="Pfam" id="PF01478">
    <property type="entry name" value="Peptidase_A24"/>
    <property type="match status" value="1"/>
</dbReference>
<keyword evidence="2" id="KW-0812">Transmembrane</keyword>
<keyword evidence="2" id="KW-1133">Transmembrane helix</keyword>
<reference evidence="4 5" key="1">
    <citation type="journal article" date="2012" name="Front. Microbiol.">
        <title>Redundancy and modularity in membrane-associated dissimilatory nitrate reduction in Bacillus.</title>
        <authorList>
            <person name="Heylen K."/>
            <person name="Keltjens J."/>
        </authorList>
    </citation>
    <scope>NUCLEOTIDE SEQUENCE [LARGE SCALE GENOMIC DNA]</scope>
    <source>
        <strain evidence="5">LMG 21833T</strain>
    </source>
</reference>
<dbReference type="STRING" id="1117379.BABA_25406"/>
<dbReference type="Proteomes" id="UP000006316">
    <property type="component" value="Unassembled WGS sequence"/>
</dbReference>